<evidence type="ECO:0000313" key="2">
    <source>
        <dbReference type="Proteomes" id="UP001062901"/>
    </source>
</evidence>
<dbReference type="RefSeq" id="WP_018980658.1">
    <property type="nucleotide sequence ID" value="NZ_BAQD01000011.1"/>
</dbReference>
<organism evidence="1 2">
    <name type="scientific">Saccharibacter floricola DSM 15669</name>
    <dbReference type="NCBI Taxonomy" id="1123227"/>
    <lineage>
        <taxon>Bacteria</taxon>
        <taxon>Pseudomonadati</taxon>
        <taxon>Pseudomonadota</taxon>
        <taxon>Alphaproteobacteria</taxon>
        <taxon>Acetobacterales</taxon>
        <taxon>Acetobacteraceae</taxon>
        <taxon>Saccharibacter</taxon>
    </lineage>
</organism>
<proteinExistence type="predicted"/>
<dbReference type="Proteomes" id="UP001062901">
    <property type="component" value="Unassembled WGS sequence"/>
</dbReference>
<evidence type="ECO:0000313" key="1">
    <source>
        <dbReference type="EMBL" id="GBQ06444.1"/>
    </source>
</evidence>
<gene>
    <name evidence="1" type="ORF">AA15669_0943</name>
</gene>
<protein>
    <recommendedName>
        <fullName evidence="3">DUF1659 domain-containing protein</fullName>
    </recommendedName>
</protein>
<comment type="caution">
    <text evidence="1">The sequence shown here is derived from an EMBL/GenBank/DDBJ whole genome shotgun (WGS) entry which is preliminary data.</text>
</comment>
<dbReference type="EMBL" id="BAQD01000011">
    <property type="protein sequence ID" value="GBQ06444.1"/>
    <property type="molecule type" value="Genomic_DNA"/>
</dbReference>
<reference evidence="1" key="1">
    <citation type="submission" date="2013-04" db="EMBL/GenBank/DDBJ databases">
        <title>The genome sequencing project of 58 acetic acid bacteria.</title>
        <authorList>
            <person name="Okamoto-Kainuma A."/>
            <person name="Ishikawa M."/>
            <person name="Umino S."/>
            <person name="Koizumi Y."/>
            <person name="Shiwa Y."/>
            <person name="Yoshikawa H."/>
            <person name="Matsutani M."/>
            <person name="Matsushita K."/>
        </authorList>
    </citation>
    <scope>NUCLEOTIDE SEQUENCE</scope>
    <source>
        <strain evidence="1">DSM 15669</strain>
    </source>
</reference>
<name>A0ABQ0NYR9_9PROT</name>
<evidence type="ECO:0008006" key="3">
    <source>
        <dbReference type="Google" id="ProtNLM"/>
    </source>
</evidence>
<keyword evidence="2" id="KW-1185">Reference proteome</keyword>
<sequence>MNVSLTLYNVTYRGELRATKQETLLNKPIQSSATQKQVLDDAVTYSLSAQSPFDKVKSVDANKVK</sequence>
<accession>A0ABQ0NYR9</accession>